<name>A0A564ZHE2_9BACT</name>
<evidence type="ECO:0000259" key="1">
    <source>
        <dbReference type="Pfam" id="PF02470"/>
    </source>
</evidence>
<evidence type="ECO:0000313" key="3">
    <source>
        <dbReference type="Proteomes" id="UP000334340"/>
    </source>
</evidence>
<gene>
    <name evidence="2" type="primary">pqiB</name>
    <name evidence="2" type="ORF">MELA_00946</name>
</gene>
<reference evidence="2 3" key="1">
    <citation type="submission" date="2019-07" db="EMBL/GenBank/DDBJ databases">
        <authorList>
            <person name="Cremers G."/>
        </authorList>
    </citation>
    <scope>NUCLEOTIDE SEQUENCE [LARGE SCALE GENOMIC DNA]</scope>
</reference>
<dbReference type="InterPro" id="IPR052336">
    <property type="entry name" value="MlaD_Phospholipid_Transporter"/>
</dbReference>
<dbReference type="PANTHER" id="PTHR33371">
    <property type="entry name" value="INTERMEMBRANE PHOSPHOLIPID TRANSPORT SYSTEM BINDING PROTEIN MLAD-RELATED"/>
    <property type="match status" value="1"/>
</dbReference>
<dbReference type="SUPFAM" id="SSF58104">
    <property type="entry name" value="Methyl-accepting chemotaxis protein (MCP) signaling domain"/>
    <property type="match status" value="1"/>
</dbReference>
<evidence type="ECO:0000313" key="2">
    <source>
        <dbReference type="EMBL" id="VUZ84573.1"/>
    </source>
</evidence>
<dbReference type="EMBL" id="CABIKM010000015">
    <property type="protein sequence ID" value="VUZ84573.1"/>
    <property type="molecule type" value="Genomic_DNA"/>
</dbReference>
<sequence length="336" mass="35884">MAKKANPALIGAFVLGAIGLAAGGLVVFGGGKFFRQTQVWVAYFPESVKGLSVGSPVTFQGVKIGSVTDVKVVLDPKEMKASTPVFFEIEADRFTPVPGVQIRFEKGATGAKILIERGLRAQLETQSFVTGQLAIALGLHPGTPIHLTGLNPDLFEMPTIPSSTEKLTTTIEHLPIDEIAQSVLKATQGVDRLVNAPELNETIRSLSAAARDLRELAQHMDAEVRPLANEVATTLDATRDTLKDTQKLVRDVGGQVRPMAASIEKTLTAAQAALEGAQRTMVTVNETVAETSSMQYELTGTLRELSTALRSIRTLSDYLERHPDALLFGKGAAGGK</sequence>
<keyword evidence="3" id="KW-1185">Reference proteome</keyword>
<dbReference type="PANTHER" id="PTHR33371:SF4">
    <property type="entry name" value="INTERMEMBRANE PHOSPHOLIPID TRANSPORT SYSTEM BINDING PROTEIN MLAD"/>
    <property type="match status" value="1"/>
</dbReference>
<dbReference type="AlphaFoldDB" id="A0A564ZHE2"/>
<dbReference type="Pfam" id="PF02470">
    <property type="entry name" value="MlaD"/>
    <property type="match status" value="1"/>
</dbReference>
<dbReference type="Proteomes" id="UP000334340">
    <property type="component" value="Unassembled WGS sequence"/>
</dbReference>
<protein>
    <submittedName>
        <fullName evidence="2">Paraquat-inducible protein B</fullName>
    </submittedName>
</protein>
<organism evidence="2 3">
    <name type="scientific">Candidatus Methylomirabilis lanthanidiphila</name>
    <dbReference type="NCBI Taxonomy" id="2211376"/>
    <lineage>
        <taxon>Bacteria</taxon>
        <taxon>Candidatus Methylomirabilota</taxon>
        <taxon>Candidatus Methylomirabilia</taxon>
        <taxon>Candidatus Methylomirabilales</taxon>
        <taxon>Candidatus Methylomirabilaceae</taxon>
        <taxon>Candidatus Methylomirabilis</taxon>
    </lineage>
</organism>
<feature type="domain" description="Mce/MlaD" evidence="1">
    <location>
        <begin position="40"/>
        <end position="137"/>
    </location>
</feature>
<proteinExistence type="predicted"/>
<dbReference type="InterPro" id="IPR003399">
    <property type="entry name" value="Mce/MlaD"/>
</dbReference>
<accession>A0A564ZHE2</accession>